<feature type="transmembrane region" description="Helical" evidence="7">
    <location>
        <begin position="72"/>
        <end position="95"/>
    </location>
</feature>
<dbReference type="AlphaFoldDB" id="A0A4S8PZD0"/>
<keyword evidence="5 7" id="KW-1133">Transmembrane helix</keyword>
<dbReference type="SUPFAM" id="SSF161098">
    <property type="entry name" value="MetI-like"/>
    <property type="match status" value="1"/>
</dbReference>
<dbReference type="InterPro" id="IPR035906">
    <property type="entry name" value="MetI-like_sf"/>
</dbReference>
<reference evidence="9 10" key="2">
    <citation type="submission" date="2019-05" db="EMBL/GenBank/DDBJ databases">
        <title>Glycomyces buryatensis sp. nov.</title>
        <authorList>
            <person name="Nikitina E."/>
        </authorList>
    </citation>
    <scope>NUCLEOTIDE SEQUENCE [LARGE SCALE GENOMIC DNA]</scope>
    <source>
        <strain evidence="9 10">18</strain>
    </source>
</reference>
<evidence type="ECO:0000313" key="9">
    <source>
        <dbReference type="EMBL" id="THV37103.1"/>
    </source>
</evidence>
<keyword evidence="10" id="KW-1185">Reference proteome</keyword>
<proteinExistence type="inferred from homology"/>
<evidence type="ECO:0000256" key="2">
    <source>
        <dbReference type="ARBA" id="ARBA00022448"/>
    </source>
</evidence>
<dbReference type="Gene3D" id="1.10.3720.10">
    <property type="entry name" value="MetI-like"/>
    <property type="match status" value="1"/>
</dbReference>
<evidence type="ECO:0000256" key="3">
    <source>
        <dbReference type="ARBA" id="ARBA00022475"/>
    </source>
</evidence>
<dbReference type="PANTHER" id="PTHR43227">
    <property type="entry name" value="BLL4140 PROTEIN"/>
    <property type="match status" value="1"/>
</dbReference>
<name>A0A4S8PZD0_9ACTN</name>
<feature type="transmembrane region" description="Helical" evidence="7">
    <location>
        <begin position="7"/>
        <end position="29"/>
    </location>
</feature>
<feature type="transmembrane region" description="Helical" evidence="7">
    <location>
        <begin position="161"/>
        <end position="181"/>
    </location>
</feature>
<evidence type="ECO:0000256" key="7">
    <source>
        <dbReference type="RuleBase" id="RU363032"/>
    </source>
</evidence>
<evidence type="ECO:0000256" key="5">
    <source>
        <dbReference type="ARBA" id="ARBA00022989"/>
    </source>
</evidence>
<feature type="domain" description="ABC transmembrane type-1" evidence="8">
    <location>
        <begin position="69"/>
        <end position="282"/>
    </location>
</feature>
<dbReference type="PANTHER" id="PTHR43227:SF8">
    <property type="entry name" value="DIACETYLCHITOBIOSE UPTAKE SYSTEM PERMEASE PROTEIN DASB"/>
    <property type="match status" value="1"/>
</dbReference>
<keyword evidence="3" id="KW-1003">Cell membrane</keyword>
<reference evidence="10" key="1">
    <citation type="submission" date="2019-04" db="EMBL/GenBank/DDBJ databases">
        <title>Nocardioides xinjiangensis sp. nov.</title>
        <authorList>
            <person name="Liu S."/>
        </authorList>
    </citation>
    <scope>NUCLEOTIDE SEQUENCE [LARGE SCALE GENOMIC DNA]</scope>
    <source>
        <strain evidence="10">18</strain>
    </source>
</reference>
<sequence>MKWKGAAFTVPFFLGFVLLFIIPLGYAMWQSLFREQAAGGLGLTGTVTEFVGFDNFARVFADGKFWLGMSRVLIFAFILVPVMLAISLAMALLLDAARRRAVRFFRLGFLVPYMVPGIVAALMWIYIYSPRSGPLTPVLDDIGIDADFFASEMLWVSIGNLIVWNTIGFNMLIIYAALLSVPRELFDAARVDGASEWRIAWSIKIPHVRGPLALVGMLSIIGLVQIFNEPLLFRQVSPETVTKDFTPILFIYNQAFAANNYHYAAALSVVLALVIGAVSFVYYKIANRGGNA</sequence>
<keyword evidence="4 7" id="KW-0812">Transmembrane</keyword>
<organism evidence="9 10">
    <name type="scientific">Glycomyces buryatensis</name>
    <dbReference type="NCBI Taxonomy" id="2570927"/>
    <lineage>
        <taxon>Bacteria</taxon>
        <taxon>Bacillati</taxon>
        <taxon>Actinomycetota</taxon>
        <taxon>Actinomycetes</taxon>
        <taxon>Glycomycetales</taxon>
        <taxon>Glycomycetaceae</taxon>
        <taxon>Glycomyces</taxon>
    </lineage>
</organism>
<dbReference type="InterPro" id="IPR000515">
    <property type="entry name" value="MetI-like"/>
</dbReference>
<comment type="subcellular location">
    <subcellularLocation>
        <location evidence="1 7">Cell membrane</location>
        <topology evidence="1 7">Multi-pass membrane protein</topology>
    </subcellularLocation>
</comment>
<dbReference type="EMBL" id="STGY01000071">
    <property type="protein sequence ID" value="THV37103.1"/>
    <property type="molecule type" value="Genomic_DNA"/>
</dbReference>
<dbReference type="InterPro" id="IPR050809">
    <property type="entry name" value="UgpAE/MalFG_permease"/>
</dbReference>
<feature type="transmembrane region" description="Helical" evidence="7">
    <location>
        <begin position="261"/>
        <end position="283"/>
    </location>
</feature>
<dbReference type="OrthoDB" id="3210259at2"/>
<protein>
    <submittedName>
        <fullName evidence="9">Sugar ABC transporter permease</fullName>
    </submittedName>
</protein>
<comment type="similarity">
    <text evidence="7">Belongs to the binding-protein-dependent transport system permease family.</text>
</comment>
<dbReference type="PROSITE" id="PS50928">
    <property type="entry name" value="ABC_TM1"/>
    <property type="match status" value="1"/>
</dbReference>
<dbReference type="GO" id="GO:0055085">
    <property type="term" value="P:transmembrane transport"/>
    <property type="evidence" value="ECO:0007669"/>
    <property type="project" value="InterPro"/>
</dbReference>
<gene>
    <name evidence="9" type="ORF">FAB82_20860</name>
</gene>
<dbReference type="Proteomes" id="UP000308760">
    <property type="component" value="Unassembled WGS sequence"/>
</dbReference>
<keyword evidence="6 7" id="KW-0472">Membrane</keyword>
<feature type="transmembrane region" description="Helical" evidence="7">
    <location>
        <begin position="208"/>
        <end position="227"/>
    </location>
</feature>
<evidence type="ECO:0000259" key="8">
    <source>
        <dbReference type="PROSITE" id="PS50928"/>
    </source>
</evidence>
<feature type="transmembrane region" description="Helical" evidence="7">
    <location>
        <begin position="107"/>
        <end position="127"/>
    </location>
</feature>
<dbReference type="Pfam" id="PF00528">
    <property type="entry name" value="BPD_transp_1"/>
    <property type="match status" value="1"/>
</dbReference>
<evidence type="ECO:0000256" key="4">
    <source>
        <dbReference type="ARBA" id="ARBA00022692"/>
    </source>
</evidence>
<evidence type="ECO:0000313" key="10">
    <source>
        <dbReference type="Proteomes" id="UP000308760"/>
    </source>
</evidence>
<evidence type="ECO:0000256" key="1">
    <source>
        <dbReference type="ARBA" id="ARBA00004651"/>
    </source>
</evidence>
<dbReference type="GO" id="GO:0005886">
    <property type="term" value="C:plasma membrane"/>
    <property type="evidence" value="ECO:0007669"/>
    <property type="project" value="UniProtKB-SubCell"/>
</dbReference>
<evidence type="ECO:0000256" key="6">
    <source>
        <dbReference type="ARBA" id="ARBA00023136"/>
    </source>
</evidence>
<keyword evidence="2 7" id="KW-0813">Transport</keyword>
<accession>A0A4S8PZD0</accession>
<comment type="caution">
    <text evidence="9">The sequence shown here is derived from an EMBL/GenBank/DDBJ whole genome shotgun (WGS) entry which is preliminary data.</text>
</comment>
<dbReference type="CDD" id="cd06261">
    <property type="entry name" value="TM_PBP2"/>
    <property type="match status" value="1"/>
</dbReference>